<sequence length="73" mass="8499">MENKKSSAVWKLFNQVKVDGKEVTVCCLCKAVTPYLGNKRNLWFHLERGDAKHKEEYAALKPQKQPAPKRRRT</sequence>
<evidence type="ECO:0000313" key="2">
    <source>
        <dbReference type="Proteomes" id="UP000076858"/>
    </source>
</evidence>
<dbReference type="AlphaFoldDB" id="A0A164J162"/>
<dbReference type="Proteomes" id="UP000076858">
    <property type="component" value="Unassembled WGS sequence"/>
</dbReference>
<accession>A0A164J162</accession>
<dbReference type="SUPFAM" id="SSF57667">
    <property type="entry name" value="beta-beta-alpha zinc fingers"/>
    <property type="match status" value="1"/>
</dbReference>
<organism evidence="1 2">
    <name type="scientific">Daphnia magna</name>
    <dbReference type="NCBI Taxonomy" id="35525"/>
    <lineage>
        <taxon>Eukaryota</taxon>
        <taxon>Metazoa</taxon>
        <taxon>Ecdysozoa</taxon>
        <taxon>Arthropoda</taxon>
        <taxon>Crustacea</taxon>
        <taxon>Branchiopoda</taxon>
        <taxon>Diplostraca</taxon>
        <taxon>Cladocera</taxon>
        <taxon>Anomopoda</taxon>
        <taxon>Daphniidae</taxon>
        <taxon>Daphnia</taxon>
    </lineage>
</organism>
<protein>
    <submittedName>
        <fullName evidence="1">Uncharacterized protein</fullName>
    </submittedName>
</protein>
<gene>
    <name evidence="1" type="ORF">APZ42_001371</name>
</gene>
<evidence type="ECO:0000313" key="1">
    <source>
        <dbReference type="EMBL" id="KZS01846.1"/>
    </source>
</evidence>
<keyword evidence="2" id="KW-1185">Reference proteome</keyword>
<name>A0A164J162_9CRUS</name>
<reference evidence="1 2" key="1">
    <citation type="submission" date="2016-03" db="EMBL/GenBank/DDBJ databases">
        <title>EvidentialGene: Evidence-directed Construction of Genes on Genomes.</title>
        <authorList>
            <person name="Gilbert D.G."/>
            <person name="Choi J.-H."/>
            <person name="Mockaitis K."/>
            <person name="Colbourne J."/>
            <person name="Pfrender M."/>
        </authorList>
    </citation>
    <scope>NUCLEOTIDE SEQUENCE [LARGE SCALE GENOMIC DNA]</scope>
    <source>
        <strain evidence="1 2">Xinb3</strain>
        <tissue evidence="1">Complete organism</tissue>
    </source>
</reference>
<dbReference type="InterPro" id="IPR036236">
    <property type="entry name" value="Znf_C2H2_sf"/>
</dbReference>
<dbReference type="EMBL" id="LRGB01006015">
    <property type="protein sequence ID" value="KZS01846.1"/>
    <property type="molecule type" value="Genomic_DNA"/>
</dbReference>
<proteinExistence type="predicted"/>
<comment type="caution">
    <text evidence="1">The sequence shown here is derived from an EMBL/GenBank/DDBJ whole genome shotgun (WGS) entry which is preliminary data.</text>
</comment>